<keyword evidence="3" id="KW-0217">Developmental protein</keyword>
<dbReference type="GO" id="GO:0009299">
    <property type="term" value="P:mRNA transcription"/>
    <property type="evidence" value="ECO:0007669"/>
    <property type="project" value="TreeGrafter"/>
</dbReference>
<comment type="similarity">
    <text evidence="2">Belongs to the plant homeotic and developmental regulators ALOG protein family.</text>
</comment>
<dbReference type="Pfam" id="PF04852">
    <property type="entry name" value="ALOG_dom"/>
    <property type="match status" value="1"/>
</dbReference>
<keyword evidence="11" id="KW-1185">Reference proteome</keyword>
<evidence type="ECO:0000256" key="2">
    <source>
        <dbReference type="ARBA" id="ARBA00010308"/>
    </source>
</evidence>
<feature type="compositionally biased region" description="Low complexity" evidence="8">
    <location>
        <begin position="202"/>
        <end position="241"/>
    </location>
</feature>
<evidence type="ECO:0000256" key="6">
    <source>
        <dbReference type="ARBA" id="ARBA00023163"/>
    </source>
</evidence>
<organism evidence="10 11">
    <name type="scientific">Lithocarpus litseifolius</name>
    <dbReference type="NCBI Taxonomy" id="425828"/>
    <lineage>
        <taxon>Eukaryota</taxon>
        <taxon>Viridiplantae</taxon>
        <taxon>Streptophyta</taxon>
        <taxon>Embryophyta</taxon>
        <taxon>Tracheophyta</taxon>
        <taxon>Spermatophyta</taxon>
        <taxon>Magnoliopsida</taxon>
        <taxon>eudicotyledons</taxon>
        <taxon>Gunneridae</taxon>
        <taxon>Pentapetalae</taxon>
        <taxon>rosids</taxon>
        <taxon>fabids</taxon>
        <taxon>Fagales</taxon>
        <taxon>Fagaceae</taxon>
        <taxon>Lithocarpus</taxon>
    </lineage>
</organism>
<sequence>MASASVAGKSKQSKSDPDRGDGPLATAPSDPNSSPAPLSRYESQKRRDWNTFLQYLRYQKPPITLAGCRDNHVTQFLRYLDQFGKTEVHLTGCPFYGILGPQGPCSCPLRQASGSLDALIGRLRLAYEEHGGRPESNPFGAKAVRDYLREVRERQAKARGIPYKKKKGKCPTTVTDKTVMASKGQGGNAAGTGTGSGGDGSGSAAQTTSTITTSNASQTTSTITTSNSAQTTSTITTSNSAQTTSTITMCNAAETTSTTNRNYPDFDTLFSNEEHEKEEKTEDEVASEPHGMNSILVA</sequence>
<dbReference type="Proteomes" id="UP001459277">
    <property type="component" value="Unassembled WGS sequence"/>
</dbReference>
<feature type="domain" description="ALOG" evidence="9">
    <location>
        <begin position="40"/>
        <end position="167"/>
    </location>
</feature>
<evidence type="ECO:0000256" key="3">
    <source>
        <dbReference type="ARBA" id="ARBA00022473"/>
    </source>
</evidence>
<proteinExistence type="inferred from homology"/>
<gene>
    <name evidence="10" type="ORF">SO802_000147</name>
</gene>
<keyword evidence="6" id="KW-0804">Transcription</keyword>
<dbReference type="PANTHER" id="PTHR31165:SF59">
    <property type="entry name" value="PROTEIN LIGHT-DEPENDENT SHORT HYPOCOTYLS 6"/>
    <property type="match status" value="1"/>
</dbReference>
<feature type="region of interest" description="Disordered" evidence="8">
    <location>
        <begin position="273"/>
        <end position="298"/>
    </location>
</feature>
<evidence type="ECO:0000256" key="8">
    <source>
        <dbReference type="SAM" id="MobiDB-lite"/>
    </source>
</evidence>
<dbReference type="GO" id="GO:0003677">
    <property type="term" value="F:DNA binding"/>
    <property type="evidence" value="ECO:0007669"/>
    <property type="project" value="UniProtKB-KW"/>
</dbReference>
<feature type="region of interest" description="Disordered" evidence="8">
    <location>
        <begin position="175"/>
        <end position="241"/>
    </location>
</feature>
<comment type="caution">
    <text evidence="10">The sequence shown here is derived from an EMBL/GenBank/DDBJ whole genome shotgun (WGS) entry which is preliminary data.</text>
</comment>
<name>A0AAW2DU63_9ROSI</name>
<dbReference type="EMBL" id="JAZDWU010000001">
    <property type="protein sequence ID" value="KAL0013078.1"/>
    <property type="molecule type" value="Genomic_DNA"/>
</dbReference>
<dbReference type="AlphaFoldDB" id="A0AAW2DU63"/>
<evidence type="ECO:0000259" key="9">
    <source>
        <dbReference type="PROSITE" id="PS51697"/>
    </source>
</evidence>
<keyword evidence="4" id="KW-0805">Transcription regulation</keyword>
<dbReference type="PANTHER" id="PTHR31165">
    <property type="entry name" value="PROTEIN G1-LIKE2"/>
    <property type="match status" value="1"/>
</dbReference>
<keyword evidence="5" id="KW-0238">DNA-binding</keyword>
<dbReference type="GO" id="GO:0009416">
    <property type="term" value="P:response to light stimulus"/>
    <property type="evidence" value="ECO:0007669"/>
    <property type="project" value="TreeGrafter"/>
</dbReference>
<evidence type="ECO:0000256" key="1">
    <source>
        <dbReference type="ARBA" id="ARBA00004123"/>
    </source>
</evidence>
<evidence type="ECO:0000256" key="5">
    <source>
        <dbReference type="ARBA" id="ARBA00023125"/>
    </source>
</evidence>
<keyword evidence="7" id="KW-0539">Nucleus</keyword>
<evidence type="ECO:0000313" key="11">
    <source>
        <dbReference type="Proteomes" id="UP001459277"/>
    </source>
</evidence>
<reference evidence="10 11" key="1">
    <citation type="submission" date="2024-01" db="EMBL/GenBank/DDBJ databases">
        <title>A telomere-to-telomere, gap-free genome of sweet tea (Lithocarpus litseifolius).</title>
        <authorList>
            <person name="Zhou J."/>
        </authorList>
    </citation>
    <scope>NUCLEOTIDE SEQUENCE [LARGE SCALE GENOMIC DNA]</scope>
    <source>
        <strain evidence="10">Zhou-2022a</strain>
        <tissue evidence="10">Leaf</tissue>
    </source>
</reference>
<feature type="region of interest" description="Disordered" evidence="8">
    <location>
        <begin position="1"/>
        <end position="43"/>
    </location>
</feature>
<dbReference type="PROSITE" id="PS51697">
    <property type="entry name" value="ALOG"/>
    <property type="match status" value="1"/>
</dbReference>
<feature type="compositionally biased region" description="Gly residues" evidence="8">
    <location>
        <begin position="184"/>
        <end position="201"/>
    </location>
</feature>
<accession>A0AAW2DU63</accession>
<evidence type="ECO:0000256" key="4">
    <source>
        <dbReference type="ARBA" id="ARBA00023015"/>
    </source>
</evidence>
<comment type="subcellular location">
    <subcellularLocation>
        <location evidence="1">Nucleus</location>
    </subcellularLocation>
</comment>
<protein>
    <recommendedName>
        <fullName evidence="9">ALOG domain-containing protein</fullName>
    </recommendedName>
</protein>
<dbReference type="InterPro" id="IPR040222">
    <property type="entry name" value="ALOG"/>
</dbReference>
<evidence type="ECO:0000313" key="10">
    <source>
        <dbReference type="EMBL" id="KAL0013078.1"/>
    </source>
</evidence>
<dbReference type="InterPro" id="IPR006936">
    <property type="entry name" value="ALOG_dom"/>
</dbReference>
<dbReference type="GO" id="GO:0005634">
    <property type="term" value="C:nucleus"/>
    <property type="evidence" value="ECO:0007669"/>
    <property type="project" value="UniProtKB-SubCell"/>
</dbReference>
<evidence type="ECO:0000256" key="7">
    <source>
        <dbReference type="ARBA" id="ARBA00023242"/>
    </source>
</evidence>